<feature type="domain" description="Chlorhexidine efflux transporter" evidence="2">
    <location>
        <begin position="3"/>
        <end position="64"/>
    </location>
</feature>
<dbReference type="NCBIfam" id="NF033664">
    <property type="entry name" value="PACE_transport"/>
    <property type="match status" value="1"/>
</dbReference>
<evidence type="ECO:0000256" key="1">
    <source>
        <dbReference type="SAM" id="Phobius"/>
    </source>
</evidence>
<reference evidence="3 4" key="1">
    <citation type="journal article" date="2019" name="Emerg. Microbes Infect.">
        <title>Comprehensive subspecies identification of 175 nontuberculous mycobacteria species based on 7547 genomic profiles.</title>
        <authorList>
            <person name="Matsumoto Y."/>
            <person name="Kinjo T."/>
            <person name="Motooka D."/>
            <person name="Nabeya D."/>
            <person name="Jung N."/>
            <person name="Uechi K."/>
            <person name="Horii T."/>
            <person name="Iida T."/>
            <person name="Fujita J."/>
            <person name="Nakamura S."/>
        </authorList>
    </citation>
    <scope>NUCLEOTIDE SEQUENCE [LARGE SCALE GENOMIC DNA]</scope>
    <source>
        <strain evidence="3 4">JCM 6391</strain>
    </source>
</reference>
<evidence type="ECO:0000259" key="2">
    <source>
        <dbReference type="Pfam" id="PF05232"/>
    </source>
</evidence>
<gene>
    <name evidence="3" type="ORF">MNVM_36210</name>
</gene>
<feature type="transmembrane region" description="Helical" evidence="1">
    <location>
        <begin position="76"/>
        <end position="99"/>
    </location>
</feature>
<dbReference type="InterPro" id="IPR007896">
    <property type="entry name" value="BTP_bacteria"/>
</dbReference>
<dbReference type="RefSeq" id="WP_013829357.1">
    <property type="nucleotide sequence ID" value="NZ_AP022562.1"/>
</dbReference>
<dbReference type="InterPro" id="IPR058208">
    <property type="entry name" value="PACE"/>
</dbReference>
<feature type="domain" description="Chlorhexidine efflux transporter" evidence="2">
    <location>
        <begin position="70"/>
        <end position="132"/>
    </location>
</feature>
<organism evidence="3 4">
    <name type="scientific">Mycobacterium novum</name>
    <dbReference type="NCBI Taxonomy" id="2492438"/>
    <lineage>
        <taxon>Bacteria</taxon>
        <taxon>Bacillati</taxon>
        <taxon>Actinomycetota</taxon>
        <taxon>Actinomycetes</taxon>
        <taxon>Mycobacteriales</taxon>
        <taxon>Mycobacteriaceae</taxon>
        <taxon>Mycobacterium</taxon>
    </lineage>
</organism>
<accession>A0A7I7JRS7</accession>
<keyword evidence="1" id="KW-0812">Transmembrane</keyword>
<protein>
    <recommendedName>
        <fullName evidence="2">Chlorhexidine efflux transporter domain-containing protein</fullName>
    </recommendedName>
</protein>
<dbReference type="KEGG" id="mnm:MNVM_36210"/>
<keyword evidence="1" id="KW-1133">Transmembrane helix</keyword>
<proteinExistence type="predicted"/>
<dbReference type="Pfam" id="PF05232">
    <property type="entry name" value="BTP"/>
    <property type="match status" value="2"/>
</dbReference>
<evidence type="ECO:0000313" key="4">
    <source>
        <dbReference type="Proteomes" id="UP000466997"/>
    </source>
</evidence>
<dbReference type="Proteomes" id="UP000466997">
    <property type="component" value="Chromosome"/>
</dbReference>
<dbReference type="AlphaFoldDB" id="A0A7I7JRS7"/>
<feature type="transmembrane region" description="Helical" evidence="1">
    <location>
        <begin position="37"/>
        <end position="55"/>
    </location>
</feature>
<keyword evidence="4" id="KW-1185">Reference proteome</keyword>
<keyword evidence="1" id="KW-0472">Membrane</keyword>
<sequence length="143" mass="15859">MSPVVRRVSYVISYEIVAIVLTALGLVLLGFGGGSSGVMAVTASTVAVLWNYIWNTVFEAWERRQRSPARTLRRRVAHAIGFEGGLVVFLLPIVAWILHVSLPQAFALEAGLLVFFLIYTFVFTWVFDKVWPPIGARPNPAAR</sequence>
<evidence type="ECO:0000313" key="3">
    <source>
        <dbReference type="EMBL" id="BBX14540.1"/>
    </source>
</evidence>
<feature type="transmembrane region" description="Helical" evidence="1">
    <location>
        <begin position="12"/>
        <end position="31"/>
    </location>
</feature>
<name>A0A7I7JRS7_9MYCO</name>
<feature type="transmembrane region" description="Helical" evidence="1">
    <location>
        <begin position="105"/>
        <end position="127"/>
    </location>
</feature>
<dbReference type="EMBL" id="AP022562">
    <property type="protein sequence ID" value="BBX14540.1"/>
    <property type="molecule type" value="Genomic_DNA"/>
</dbReference>